<dbReference type="AlphaFoldDB" id="A0AAE0CGK7"/>
<feature type="region of interest" description="Disordered" evidence="1">
    <location>
        <begin position="201"/>
        <end position="256"/>
    </location>
</feature>
<reference evidence="2 3" key="1">
    <citation type="journal article" date="2015" name="Genome Biol. Evol.">
        <title>Comparative Genomics of a Bacterivorous Green Alga Reveals Evolutionary Causalities and Consequences of Phago-Mixotrophic Mode of Nutrition.</title>
        <authorList>
            <person name="Burns J.A."/>
            <person name="Paasch A."/>
            <person name="Narechania A."/>
            <person name="Kim E."/>
        </authorList>
    </citation>
    <scope>NUCLEOTIDE SEQUENCE [LARGE SCALE GENOMIC DNA]</scope>
    <source>
        <strain evidence="2 3">PLY_AMNH</strain>
    </source>
</reference>
<organism evidence="2 3">
    <name type="scientific">Cymbomonas tetramitiformis</name>
    <dbReference type="NCBI Taxonomy" id="36881"/>
    <lineage>
        <taxon>Eukaryota</taxon>
        <taxon>Viridiplantae</taxon>
        <taxon>Chlorophyta</taxon>
        <taxon>Pyramimonadophyceae</taxon>
        <taxon>Pyramimonadales</taxon>
        <taxon>Pyramimonadaceae</taxon>
        <taxon>Cymbomonas</taxon>
    </lineage>
</organism>
<dbReference type="EMBL" id="LGRX02023289">
    <property type="protein sequence ID" value="KAK3254672.1"/>
    <property type="molecule type" value="Genomic_DNA"/>
</dbReference>
<name>A0AAE0CGK7_9CHLO</name>
<feature type="compositionally biased region" description="Polar residues" evidence="1">
    <location>
        <begin position="613"/>
        <end position="622"/>
    </location>
</feature>
<evidence type="ECO:0000313" key="2">
    <source>
        <dbReference type="EMBL" id="KAK3254672.1"/>
    </source>
</evidence>
<accession>A0AAE0CGK7</accession>
<feature type="compositionally biased region" description="Basic and acidic residues" evidence="1">
    <location>
        <begin position="623"/>
        <end position="634"/>
    </location>
</feature>
<comment type="caution">
    <text evidence="2">The sequence shown here is derived from an EMBL/GenBank/DDBJ whole genome shotgun (WGS) entry which is preliminary data.</text>
</comment>
<feature type="region of interest" description="Disordered" evidence="1">
    <location>
        <begin position="576"/>
        <end position="634"/>
    </location>
</feature>
<protein>
    <submittedName>
        <fullName evidence="2">Uncharacterized protein</fullName>
    </submittedName>
</protein>
<evidence type="ECO:0000256" key="1">
    <source>
        <dbReference type="SAM" id="MobiDB-lite"/>
    </source>
</evidence>
<proteinExistence type="predicted"/>
<feature type="region of interest" description="Disordered" evidence="1">
    <location>
        <begin position="172"/>
        <end position="191"/>
    </location>
</feature>
<feature type="non-terminal residue" evidence="2">
    <location>
        <position position="634"/>
    </location>
</feature>
<gene>
    <name evidence="2" type="ORF">CYMTET_36120</name>
</gene>
<evidence type="ECO:0000313" key="3">
    <source>
        <dbReference type="Proteomes" id="UP001190700"/>
    </source>
</evidence>
<dbReference type="Proteomes" id="UP001190700">
    <property type="component" value="Unassembled WGS sequence"/>
</dbReference>
<sequence>MHSCQGALDRTKIQACFVFRTPRRTEFLISLHKPRRNNTSGLTGAYQLLKYDFIRVASSASKFMEGSASTYEKLPIHSFPVSDEDGIPLVLYVGDRSLFLRGEEGTLISELSYSKLVSWLSHFPSSFLLQILQDDGSEQVTVLQVREGLPQTVESAVTAAVERLVDKPALAVAETPSEAPRREASSSGAAGWKKLKRRTFLGKLNTPQRAPGEGDGTSSSVDWTKAVDATSLERPSQRPGGPQQPPWAGPATPASLPASHILSNAFTPLGMSIRGPSEQEEVAKIETALVPALLSSPEQLSPASSRPTRFFLYPSTTITRSFHPWPDPLLCRHKRCSTYTHLSHRRHCPQTHRHHLSHRLCCPARTLPLGLPPDVARSSPSQHITPSSPAIPHGYLAGLGSPDIPPHSPPCLEAGNSSAQGDIGAYFPAMLSPSDSPKGESRHALSPLPSRSRACLLTFEAAVLLCPLTATPIPRAGWAVALGNGGARSIDAVACGALAAPPIPDAGWAVALGNGGARRIDAVACALMPWPAVPLSLGMDAFTPNPAFGALQASPPPPPVVDRGNGDAEPIIVEAAERPDLATSPPSEAVYIALPPPRPLGGAPWTSPPRTDLASSSQTTRLSDVRTEEPKQLV</sequence>
<keyword evidence="3" id="KW-1185">Reference proteome</keyword>